<dbReference type="EMBL" id="NDIQ01000001">
    <property type="protein sequence ID" value="PRT53501.1"/>
    <property type="molecule type" value="Genomic_DNA"/>
</dbReference>
<name>A0A2T0FET2_9ASCO</name>
<evidence type="ECO:0000313" key="7">
    <source>
        <dbReference type="EMBL" id="PRT53501.1"/>
    </source>
</evidence>
<sequence>MNMESMSQMDIVSSIASMSMAMASMSSDMASMSMASAAASATPTAMNMVASAASAMASMDMGGMSMSPTATSAGNHSSHSMSGMGMGNGCKISMLWNWNTIDACFISSGWQITNSGMFAGTCIGVFFWVVAICLVQRLHREFDRYIYRQWAEKNGVLGCSPAIIDNTSSSSGGNAKNKFNVLASKMGLVPSETFRPNFWQQFVRACFFTIDFGAGYLLMLMAMYYNGYILITMWLGALFGYYFFAGDSASGNTGTPQKATCC</sequence>
<comment type="similarity">
    <text evidence="2 6">Belongs to the copper transporter (Ctr) (TC 1.A.56) family. SLC31A subfamily.</text>
</comment>
<feature type="transmembrane region" description="Helical" evidence="6">
    <location>
        <begin position="117"/>
        <end position="135"/>
    </location>
</feature>
<evidence type="ECO:0000256" key="5">
    <source>
        <dbReference type="ARBA" id="ARBA00023136"/>
    </source>
</evidence>
<dbReference type="GeneID" id="36514870"/>
<dbReference type="PANTHER" id="PTHR12483">
    <property type="entry name" value="SOLUTE CARRIER FAMILY 31 COPPER TRANSPORTERS"/>
    <property type="match status" value="1"/>
</dbReference>
<dbReference type="RefSeq" id="XP_024663447.1">
    <property type="nucleotide sequence ID" value="XM_024807679.1"/>
</dbReference>
<protein>
    <recommendedName>
        <fullName evidence="6">Copper transport protein</fullName>
    </recommendedName>
</protein>
<dbReference type="Pfam" id="PF04145">
    <property type="entry name" value="Ctr"/>
    <property type="match status" value="1"/>
</dbReference>
<dbReference type="GO" id="GO:0016020">
    <property type="term" value="C:membrane"/>
    <property type="evidence" value="ECO:0007669"/>
    <property type="project" value="UniProtKB-SubCell"/>
</dbReference>
<keyword evidence="6" id="KW-0186">Copper</keyword>
<gene>
    <name evidence="7" type="ORF">B9G98_01121</name>
</gene>
<keyword evidence="4 6" id="KW-1133">Transmembrane helix</keyword>
<dbReference type="STRING" id="45607.A0A2T0FET2"/>
<feature type="transmembrane region" description="Helical" evidence="6">
    <location>
        <begin position="225"/>
        <end position="244"/>
    </location>
</feature>
<comment type="subcellular location">
    <subcellularLocation>
        <location evidence="1 6">Membrane</location>
        <topology evidence="1 6">Multi-pass membrane protein</topology>
    </subcellularLocation>
</comment>
<evidence type="ECO:0000256" key="4">
    <source>
        <dbReference type="ARBA" id="ARBA00022989"/>
    </source>
</evidence>
<keyword evidence="6" id="KW-0406">Ion transport</keyword>
<dbReference type="Proteomes" id="UP000238350">
    <property type="component" value="Unassembled WGS sequence"/>
</dbReference>
<keyword evidence="3 6" id="KW-0812">Transmembrane</keyword>
<dbReference type="InterPro" id="IPR007274">
    <property type="entry name" value="Cop_transporter"/>
</dbReference>
<evidence type="ECO:0000256" key="2">
    <source>
        <dbReference type="ARBA" id="ARBA00006921"/>
    </source>
</evidence>
<accession>A0A2T0FET2</accession>
<comment type="caution">
    <text evidence="7">The sequence shown here is derived from an EMBL/GenBank/DDBJ whole genome shotgun (WGS) entry which is preliminary data.</text>
</comment>
<dbReference type="GO" id="GO:0005375">
    <property type="term" value="F:copper ion transmembrane transporter activity"/>
    <property type="evidence" value="ECO:0007669"/>
    <property type="project" value="UniProtKB-UniRule"/>
</dbReference>
<dbReference type="PANTHER" id="PTHR12483:SF73">
    <property type="entry name" value="COPPER TRANSPORT PROTEIN CTR3"/>
    <property type="match status" value="1"/>
</dbReference>
<proteinExistence type="inferred from homology"/>
<keyword evidence="8" id="KW-1185">Reference proteome</keyword>
<feature type="transmembrane region" description="Helical" evidence="6">
    <location>
        <begin position="202"/>
        <end position="219"/>
    </location>
</feature>
<keyword evidence="5 6" id="KW-0472">Membrane</keyword>
<organism evidence="7 8">
    <name type="scientific">Wickerhamiella sorbophila</name>
    <dbReference type="NCBI Taxonomy" id="45607"/>
    <lineage>
        <taxon>Eukaryota</taxon>
        <taxon>Fungi</taxon>
        <taxon>Dikarya</taxon>
        <taxon>Ascomycota</taxon>
        <taxon>Saccharomycotina</taxon>
        <taxon>Dipodascomycetes</taxon>
        <taxon>Dipodascales</taxon>
        <taxon>Trichomonascaceae</taxon>
        <taxon>Wickerhamiella</taxon>
    </lineage>
</organism>
<keyword evidence="6" id="KW-0187">Copper transport</keyword>
<dbReference type="AlphaFoldDB" id="A0A2T0FET2"/>
<evidence type="ECO:0000256" key="3">
    <source>
        <dbReference type="ARBA" id="ARBA00022692"/>
    </source>
</evidence>
<evidence type="ECO:0000256" key="1">
    <source>
        <dbReference type="ARBA" id="ARBA00004141"/>
    </source>
</evidence>
<reference evidence="7 8" key="1">
    <citation type="submission" date="2017-04" db="EMBL/GenBank/DDBJ databases">
        <title>Genome sequencing of [Candida] sorbophila.</title>
        <authorList>
            <person name="Ahn J.O."/>
        </authorList>
    </citation>
    <scope>NUCLEOTIDE SEQUENCE [LARGE SCALE GENOMIC DNA]</scope>
    <source>
        <strain evidence="7 8">DS02</strain>
    </source>
</reference>
<evidence type="ECO:0000313" key="8">
    <source>
        <dbReference type="Proteomes" id="UP000238350"/>
    </source>
</evidence>
<dbReference type="OrthoDB" id="161814at2759"/>
<keyword evidence="6" id="KW-0813">Transport</keyword>
<evidence type="ECO:0000256" key="6">
    <source>
        <dbReference type="RuleBase" id="RU367022"/>
    </source>
</evidence>